<evidence type="ECO:0000313" key="5">
    <source>
        <dbReference type="Proteomes" id="UP000000773"/>
    </source>
</evidence>
<dbReference type="InterPro" id="IPR049046">
    <property type="entry name" value="Beta-AFase-like_GH127_middle"/>
</dbReference>
<gene>
    <name evidence="4" type="ordered locus">PEPE_0155</name>
</gene>
<feature type="domain" description="Non-reducing end beta-L-arabinofuranosidase-like GH127 C-terminal" evidence="3">
    <location>
        <begin position="545"/>
        <end position="658"/>
    </location>
</feature>
<dbReference type="InterPro" id="IPR049174">
    <property type="entry name" value="Beta-AFase-like"/>
</dbReference>
<dbReference type="InterPro" id="IPR049049">
    <property type="entry name" value="Beta-AFase-like_GH127_C"/>
</dbReference>
<feature type="domain" description="Non-reducing end beta-L-arabinofuranosidase-like GH127 catalytic" evidence="1">
    <location>
        <begin position="11"/>
        <end position="440"/>
    </location>
</feature>
<accession>Q03HR0</accession>
<dbReference type="STRING" id="278197.PEPE_0155"/>
<dbReference type="GeneID" id="33062250"/>
<evidence type="ECO:0000313" key="4">
    <source>
        <dbReference type="EMBL" id="ABJ67262.1"/>
    </source>
</evidence>
<dbReference type="SUPFAM" id="SSF48208">
    <property type="entry name" value="Six-hairpin glycosidases"/>
    <property type="match status" value="1"/>
</dbReference>
<dbReference type="InterPro" id="IPR012878">
    <property type="entry name" value="Beta-AFase-like_GH127_cat"/>
</dbReference>
<dbReference type="EMBL" id="CP000422">
    <property type="protein sequence ID" value="ABJ67262.1"/>
    <property type="molecule type" value="Genomic_DNA"/>
</dbReference>
<dbReference type="Proteomes" id="UP000000773">
    <property type="component" value="Chromosome"/>
</dbReference>
<dbReference type="Pfam" id="PF20736">
    <property type="entry name" value="Glyco_hydro127M"/>
    <property type="match status" value="1"/>
</dbReference>
<evidence type="ECO:0000259" key="3">
    <source>
        <dbReference type="Pfam" id="PF20737"/>
    </source>
</evidence>
<feature type="domain" description="Non-reducing end beta-L-arabinofuranosidase-like GH127 middle" evidence="2">
    <location>
        <begin position="450"/>
        <end position="540"/>
    </location>
</feature>
<dbReference type="AlphaFoldDB" id="Q03HR0"/>
<evidence type="ECO:0000259" key="2">
    <source>
        <dbReference type="Pfam" id="PF20736"/>
    </source>
</evidence>
<dbReference type="PANTHER" id="PTHR43465:SF2">
    <property type="entry name" value="DUF1680 DOMAIN PROTEIN (AFU_ORTHOLOGUE AFUA_1G08910)"/>
    <property type="match status" value="1"/>
</dbReference>
<dbReference type="Pfam" id="PF20737">
    <property type="entry name" value="Glyco_hydro127C"/>
    <property type="match status" value="1"/>
</dbReference>
<dbReference type="OrthoDB" id="9757939at2"/>
<dbReference type="RefSeq" id="WP_011672883.1">
    <property type="nucleotide sequence ID" value="NC_008525.1"/>
</dbReference>
<name>Q03HR0_PEDPA</name>
<proteinExistence type="predicted"/>
<dbReference type="PANTHER" id="PTHR43465">
    <property type="entry name" value="DUF1680 DOMAIN PROTEIN (AFU_ORTHOLOGUE AFUA_1G08910)"/>
    <property type="match status" value="1"/>
</dbReference>
<dbReference type="eggNOG" id="COG3533">
    <property type="taxonomic scope" value="Bacteria"/>
</dbReference>
<dbReference type="Pfam" id="PF07944">
    <property type="entry name" value="Beta-AFase-like_GH127_cat"/>
    <property type="match status" value="1"/>
</dbReference>
<dbReference type="GO" id="GO:0005975">
    <property type="term" value="P:carbohydrate metabolic process"/>
    <property type="evidence" value="ECO:0007669"/>
    <property type="project" value="InterPro"/>
</dbReference>
<evidence type="ECO:0008006" key="6">
    <source>
        <dbReference type="Google" id="ProtNLM"/>
    </source>
</evidence>
<sequence>MANGQNLLCEKVKITSNFWNRYRKLVAKTVIPYQYNTLNDNIDVKLNKDAFADMRFYDGKIKSHAIENLKIAAGITQGKHSGMNFQDTDVYKWLEAAAYTLKYYPNQDLQKKTDDIVELIGQAQEEDGYLSTIFQINMPKRKFKRLQQSHELYSMGHYIEAGVAYYEATNNGKALEIAKKMADCLDENFGPESGKIHGAGGHPEIELALMRLYETTNEKKYLELTKYFVCERGKDPEFYDKQNIEDGIDNDFWPELKEYGEGYYFADKPVTEQDTAHGHAVRCVYFCVGLAHLARVTRDKELLDASKRLWKDIVKKQMYITGNVGQTQRGEAFTTDYDLPNDTVYGETCASVAMTFFAKQMIADNFNSEYADVIEKEIFNGALSGMSIDGTNYFYVNPLFMNPIESKDGHDKKHILTRRQPWFGTACCPANITRLIASLDQYLYEIKGDTILAHQYIANIAKFSDDIIIEQESNLPWEGEVVFNIENPNKKDFKFALRIPNWSKNNFKIYVDNKAIKPNVTEGVCYLDIKDSSVKVTLVLDMDTHIIRANEKVRQDIDQVAVQRGPIVYCAESADNKDDLWDYKLEEEPQFSFRYEKDLLGGVGKLITNDVKVLKKEEFDDGELYSFDKKNKYHSSQLTLIPYYAWANREEGQMSVWLHE</sequence>
<evidence type="ECO:0000259" key="1">
    <source>
        <dbReference type="Pfam" id="PF07944"/>
    </source>
</evidence>
<dbReference type="KEGG" id="ppe:PEPE_0155"/>
<reference evidence="4 5" key="1">
    <citation type="journal article" date="2006" name="Proc. Natl. Acad. Sci. U.S.A.">
        <title>Comparative genomics of the lactic acid bacteria.</title>
        <authorList>
            <person name="Makarova K."/>
            <person name="Slesarev A."/>
            <person name="Wolf Y."/>
            <person name="Sorokin A."/>
            <person name="Mirkin B."/>
            <person name="Koonin E."/>
            <person name="Pavlov A."/>
            <person name="Pavlova N."/>
            <person name="Karamychev V."/>
            <person name="Polouchine N."/>
            <person name="Shakhova V."/>
            <person name="Grigoriev I."/>
            <person name="Lou Y."/>
            <person name="Rohksar D."/>
            <person name="Lucas S."/>
            <person name="Huang K."/>
            <person name="Goodstein D.M."/>
            <person name="Hawkins T."/>
            <person name="Plengvidhya V."/>
            <person name="Welker D."/>
            <person name="Hughes J."/>
            <person name="Goh Y."/>
            <person name="Benson A."/>
            <person name="Baldwin K."/>
            <person name="Lee J.H."/>
            <person name="Diaz-Muniz I."/>
            <person name="Dosti B."/>
            <person name="Smeianov V."/>
            <person name="Wechter W."/>
            <person name="Barabote R."/>
            <person name="Lorca G."/>
            <person name="Altermann E."/>
            <person name="Barrangou R."/>
            <person name="Ganesan B."/>
            <person name="Xie Y."/>
            <person name="Rawsthorne H."/>
            <person name="Tamir D."/>
            <person name="Parker C."/>
            <person name="Breidt F."/>
            <person name="Broadbent J."/>
            <person name="Hutkins R."/>
            <person name="O'Sullivan D."/>
            <person name="Steele J."/>
            <person name="Unlu G."/>
            <person name="Saier M."/>
            <person name="Klaenhammer T."/>
            <person name="Richardson P."/>
            <person name="Kozyavkin S."/>
            <person name="Weimer B."/>
            <person name="Mills D."/>
        </authorList>
    </citation>
    <scope>NUCLEOTIDE SEQUENCE [LARGE SCALE GENOMIC DNA]</scope>
    <source>
        <strain evidence="5">ATCC 25745 / CCUG 21536 / LMG 10740 / 183-1w</strain>
    </source>
</reference>
<dbReference type="HOGENOM" id="CLU_013148_1_0_9"/>
<dbReference type="InterPro" id="IPR008928">
    <property type="entry name" value="6-hairpin_glycosidase_sf"/>
</dbReference>
<protein>
    <recommendedName>
        <fullName evidence="6">Glycoside hydrolase family 127 protein</fullName>
    </recommendedName>
</protein>
<organism evidence="4 5">
    <name type="scientific">Pediococcus pentosaceus (strain ATCC 25745 / CCUG 21536 / LMG 10740 / 183-1w)</name>
    <dbReference type="NCBI Taxonomy" id="278197"/>
    <lineage>
        <taxon>Bacteria</taxon>
        <taxon>Bacillati</taxon>
        <taxon>Bacillota</taxon>
        <taxon>Bacilli</taxon>
        <taxon>Lactobacillales</taxon>
        <taxon>Lactobacillaceae</taxon>
        <taxon>Pediococcus</taxon>
    </lineage>
</organism>